<dbReference type="GO" id="GO:0003700">
    <property type="term" value="F:DNA-binding transcription factor activity"/>
    <property type="evidence" value="ECO:0007669"/>
    <property type="project" value="InterPro"/>
</dbReference>
<evidence type="ECO:0000256" key="2">
    <source>
        <dbReference type="SAM" id="MobiDB-lite"/>
    </source>
</evidence>
<protein>
    <recommendedName>
        <fullName evidence="3">BZIP domain-containing protein</fullName>
    </recommendedName>
</protein>
<dbReference type="EMBL" id="SWFS01000131">
    <property type="protein sequence ID" value="KAA8915893.1"/>
    <property type="molecule type" value="Genomic_DNA"/>
</dbReference>
<reference evidence="4" key="1">
    <citation type="journal article" date="2019" name="G3 (Bethesda)">
        <title>Genome Assemblies of Two Rare Opportunistic Yeast Pathogens: Diutina rugosa (syn. Candida rugosa) and Trichomonascus ciferrii (syn. Candida ciferrii).</title>
        <authorList>
            <person name="Mixao V."/>
            <person name="Saus E."/>
            <person name="Hansen A.P."/>
            <person name="Lass-Florl C."/>
            <person name="Gabaldon T."/>
        </authorList>
    </citation>
    <scope>NUCLEOTIDE SEQUENCE</scope>
    <source>
        <strain evidence="4">CBS 4856</strain>
    </source>
</reference>
<keyword evidence="1" id="KW-0175">Coiled coil</keyword>
<dbReference type="OrthoDB" id="2257100at2759"/>
<dbReference type="SUPFAM" id="SSF57959">
    <property type="entry name" value="Leucine zipper domain"/>
    <property type="match status" value="1"/>
</dbReference>
<dbReference type="CDD" id="cd12193">
    <property type="entry name" value="bZIP_GCN4"/>
    <property type="match status" value="1"/>
</dbReference>
<dbReference type="Proteomes" id="UP000761534">
    <property type="component" value="Unassembled WGS sequence"/>
</dbReference>
<evidence type="ECO:0000259" key="3">
    <source>
        <dbReference type="PROSITE" id="PS00036"/>
    </source>
</evidence>
<keyword evidence="5" id="KW-1185">Reference proteome</keyword>
<feature type="coiled-coil region" evidence="1">
    <location>
        <begin position="139"/>
        <end position="166"/>
    </location>
</feature>
<evidence type="ECO:0000256" key="1">
    <source>
        <dbReference type="SAM" id="Coils"/>
    </source>
</evidence>
<proteinExistence type="predicted"/>
<dbReference type="Gene3D" id="1.20.5.170">
    <property type="match status" value="1"/>
</dbReference>
<evidence type="ECO:0000313" key="4">
    <source>
        <dbReference type="EMBL" id="KAA8915893.1"/>
    </source>
</evidence>
<name>A0A642V803_9ASCO</name>
<dbReference type="PROSITE" id="PS00036">
    <property type="entry name" value="BZIP_BASIC"/>
    <property type="match status" value="1"/>
</dbReference>
<comment type="caution">
    <text evidence="4">The sequence shown here is derived from an EMBL/GenBank/DDBJ whole genome shotgun (WGS) entry which is preliminary data.</text>
</comment>
<gene>
    <name evidence="4" type="ORF">TRICI_001907</name>
</gene>
<feature type="domain" description="BZIP" evidence="3">
    <location>
        <begin position="127"/>
        <end position="141"/>
    </location>
</feature>
<sequence length="185" mass="21416">MSLRMCETGRGYKSEEAPINLEGFWEFEQWLATVPNNDNSAFLSAGVTTPELGAEGEHHQAESDLGSQPSSSHQEDSKAPEPQPEEEEKQEQLPEQVREVRKRIEKRKRRAQPDIVTPPSEEGSDAKRAKNTIAARKYRQKRQQEVEVLDKRVKELEEQLTMAKVETKWWKMEAERWKSLAEDKK</sequence>
<dbReference type="InterPro" id="IPR004827">
    <property type="entry name" value="bZIP"/>
</dbReference>
<accession>A0A642V803</accession>
<dbReference type="Pfam" id="PF07716">
    <property type="entry name" value="bZIP_2"/>
    <property type="match status" value="1"/>
</dbReference>
<feature type="compositionally biased region" description="Basic residues" evidence="2">
    <location>
        <begin position="100"/>
        <end position="110"/>
    </location>
</feature>
<dbReference type="InterPro" id="IPR046347">
    <property type="entry name" value="bZIP_sf"/>
</dbReference>
<organism evidence="4 5">
    <name type="scientific">Trichomonascus ciferrii</name>
    <dbReference type="NCBI Taxonomy" id="44093"/>
    <lineage>
        <taxon>Eukaryota</taxon>
        <taxon>Fungi</taxon>
        <taxon>Dikarya</taxon>
        <taxon>Ascomycota</taxon>
        <taxon>Saccharomycotina</taxon>
        <taxon>Dipodascomycetes</taxon>
        <taxon>Dipodascales</taxon>
        <taxon>Trichomonascaceae</taxon>
        <taxon>Trichomonascus</taxon>
        <taxon>Trichomonascus ciferrii complex</taxon>
    </lineage>
</organism>
<feature type="compositionally biased region" description="Basic and acidic residues" evidence="2">
    <location>
        <begin position="90"/>
        <end position="99"/>
    </location>
</feature>
<dbReference type="AlphaFoldDB" id="A0A642V803"/>
<dbReference type="VEuPathDB" id="FungiDB:TRICI_001907"/>
<evidence type="ECO:0000313" key="5">
    <source>
        <dbReference type="Proteomes" id="UP000761534"/>
    </source>
</evidence>
<feature type="region of interest" description="Disordered" evidence="2">
    <location>
        <begin position="38"/>
        <end position="131"/>
    </location>
</feature>